<sequence>MCRALRLCYAGLGFPLGHGGISVSRIGSATYARRTSVGAAGRAALTVLVAGAALAAPAFAEAGQLACPALPAGALSANAAPSADGQPAPVPLPDLAADLHESGPVDILAIGSSSTEGIGASGPAFTYPAQLQANLRAAWQRGDITVANAGIGGEIASRAVERMDAALEDHAYALVVWQVGTNDVLRNVDEAAFRADVEHGLEAAEAAETDILLFDPQFYQKAKDQAHFQRFNAIVADVARTHHVPLFSRYAFMKAIGTSAPATLDAMLSRDGMHMSDFGYKCLADRLTDIIRTLTAPPQVADARPAAPQQLAATAAALPR</sequence>
<protein>
    <recommendedName>
        <fullName evidence="3">SGNH/GDSL hydrolase family protein</fullName>
    </recommendedName>
</protein>
<gene>
    <name evidence="1" type="ORF">E4O86_15115</name>
</gene>
<evidence type="ECO:0000313" key="1">
    <source>
        <dbReference type="EMBL" id="MYZ49045.1"/>
    </source>
</evidence>
<dbReference type="Pfam" id="PF25182">
    <property type="entry name" value="NonGDSL"/>
    <property type="match status" value="1"/>
</dbReference>
<keyword evidence="2" id="KW-1185">Reference proteome</keyword>
<evidence type="ECO:0000313" key="2">
    <source>
        <dbReference type="Proteomes" id="UP000773614"/>
    </source>
</evidence>
<dbReference type="PANTHER" id="PTHR30383:SF5">
    <property type="entry name" value="SGNH HYDROLASE-TYPE ESTERASE DOMAIN-CONTAINING PROTEIN"/>
    <property type="match status" value="1"/>
</dbReference>
<dbReference type="EMBL" id="SPKJ01000058">
    <property type="protein sequence ID" value="MYZ49045.1"/>
    <property type="molecule type" value="Genomic_DNA"/>
</dbReference>
<accession>A0A964T6J7</accession>
<dbReference type="InterPro" id="IPR057572">
    <property type="entry name" value="NonGDSL"/>
</dbReference>
<proteinExistence type="predicted"/>
<dbReference type="InterPro" id="IPR036514">
    <property type="entry name" value="SGNH_hydro_sf"/>
</dbReference>
<dbReference type="InterPro" id="IPR051532">
    <property type="entry name" value="Ester_Hydrolysis_Enzymes"/>
</dbReference>
<dbReference type="Gene3D" id="3.40.50.1110">
    <property type="entry name" value="SGNH hydrolase"/>
    <property type="match status" value="1"/>
</dbReference>
<dbReference type="AlphaFoldDB" id="A0A964T6J7"/>
<dbReference type="PANTHER" id="PTHR30383">
    <property type="entry name" value="THIOESTERASE 1/PROTEASE 1/LYSOPHOSPHOLIPASE L1"/>
    <property type="match status" value="1"/>
</dbReference>
<reference evidence="1" key="1">
    <citation type="submission" date="2019-03" db="EMBL/GenBank/DDBJ databases">
        <title>Afifella sp. nov., isolated from activated sludge.</title>
        <authorList>
            <person name="Li Q."/>
            <person name="Liu Y."/>
        </authorList>
    </citation>
    <scope>NUCLEOTIDE SEQUENCE</scope>
    <source>
        <strain evidence="1">L72</strain>
    </source>
</reference>
<organism evidence="1 2">
    <name type="scientific">Propylenella binzhouense</name>
    <dbReference type="NCBI Taxonomy" id="2555902"/>
    <lineage>
        <taxon>Bacteria</taxon>
        <taxon>Pseudomonadati</taxon>
        <taxon>Pseudomonadota</taxon>
        <taxon>Alphaproteobacteria</taxon>
        <taxon>Hyphomicrobiales</taxon>
        <taxon>Propylenellaceae</taxon>
        <taxon>Propylenella</taxon>
    </lineage>
</organism>
<dbReference type="Proteomes" id="UP000773614">
    <property type="component" value="Unassembled WGS sequence"/>
</dbReference>
<name>A0A964T6J7_9HYPH</name>
<evidence type="ECO:0008006" key="3">
    <source>
        <dbReference type="Google" id="ProtNLM"/>
    </source>
</evidence>
<comment type="caution">
    <text evidence="1">The sequence shown here is derived from an EMBL/GenBank/DDBJ whole genome shotgun (WGS) entry which is preliminary data.</text>
</comment>
<dbReference type="GO" id="GO:0004622">
    <property type="term" value="F:phosphatidylcholine lysophospholipase activity"/>
    <property type="evidence" value="ECO:0007669"/>
    <property type="project" value="TreeGrafter"/>
</dbReference>
<dbReference type="SUPFAM" id="SSF52266">
    <property type="entry name" value="SGNH hydrolase"/>
    <property type="match status" value="1"/>
</dbReference>